<feature type="domain" description="Beta-lactamase-related" evidence="2">
    <location>
        <begin position="47"/>
        <end position="377"/>
    </location>
</feature>
<feature type="transmembrane region" description="Helical" evidence="1">
    <location>
        <begin position="541"/>
        <end position="565"/>
    </location>
</feature>
<dbReference type="PANTHER" id="PTHR46825:SF9">
    <property type="entry name" value="BETA-LACTAMASE-RELATED DOMAIN-CONTAINING PROTEIN"/>
    <property type="match status" value="1"/>
</dbReference>
<keyword evidence="1" id="KW-1133">Transmembrane helix</keyword>
<dbReference type="OrthoDB" id="846150at2"/>
<dbReference type="Proteomes" id="UP000199545">
    <property type="component" value="Unassembled WGS sequence"/>
</dbReference>
<name>A0A1I3JTF8_9BACL</name>
<dbReference type="AlphaFoldDB" id="A0A1I3JTF8"/>
<dbReference type="Gene3D" id="3.40.710.10">
    <property type="entry name" value="DD-peptidase/beta-lactamase superfamily"/>
    <property type="match status" value="1"/>
</dbReference>
<proteinExistence type="predicted"/>
<sequence>MKKHPFICLIFTIFCLIIMNSLYAIPAVAEERKHTLDDSNKFASFLDPFIHEKMKEKKIPGAAFVMVKDGKVFYAKGYGYGDLEKKKPVRVDQTLFRVASISKLVTATAAMQLVEQGKVDLHANVNQYLKQIKLPQYDNQPITLHHLLTHTSGLDDSREMVNVSNSKEALPPGEITQSFIHPPVRPPGKMVSYSNTGIEIVGRIITDVTGVPFAQYVKKQIFTPLQMKNSTFIQDFPEHDKENLALGYRLIQGKNVPQPFSCIQGGAYGSMMATPLDLASFMIAHLQGGKVNGKRILQQQTVNRMHLQHFTPDPRMPGMAYGFFTEMKNGRRALFHEGKIAEATSILYLIPEENVGFFFIYNRNFMDEPGRPLTQEVKDVLMDRYFLDIENVLALAQPLLYQPKLDSSKFAGTYRATLYSAHSMEKIAALFFQVRLKENQRGALESKGVFKKFPVLVPVKSGLFKMLGKDQQIVFKENQQGKVEYFYVEGDTISYERIPWYETDLFHFSLLGWFIVIFLISTWGIAVYVWRWIAKKPGKFLVLLSGLIGLFNILFLVGIFVWLLRPMMSEFWGALSFGVPWELKLTSMIPLITGSLSIAVISKAIQLPHGTWSMKIFRSYYLTVAWSGLGFVLFTWYWNLVWLSY</sequence>
<dbReference type="InterPro" id="IPR012338">
    <property type="entry name" value="Beta-lactam/transpept-like"/>
</dbReference>
<dbReference type="InterPro" id="IPR050491">
    <property type="entry name" value="AmpC-like"/>
</dbReference>
<feature type="transmembrane region" description="Helical" evidence="1">
    <location>
        <begin position="585"/>
        <end position="605"/>
    </location>
</feature>
<dbReference type="STRING" id="46223.SAMN05421852_101201"/>
<organism evidence="3 4">
    <name type="scientific">Thermoflavimicrobium dichotomicum</name>
    <dbReference type="NCBI Taxonomy" id="46223"/>
    <lineage>
        <taxon>Bacteria</taxon>
        <taxon>Bacillati</taxon>
        <taxon>Bacillota</taxon>
        <taxon>Bacilli</taxon>
        <taxon>Bacillales</taxon>
        <taxon>Thermoactinomycetaceae</taxon>
        <taxon>Thermoflavimicrobium</taxon>
    </lineage>
</organism>
<reference evidence="3 4" key="1">
    <citation type="submission" date="2016-10" db="EMBL/GenBank/DDBJ databases">
        <authorList>
            <person name="de Groot N.N."/>
        </authorList>
    </citation>
    <scope>NUCLEOTIDE SEQUENCE [LARGE SCALE GENOMIC DNA]</scope>
    <source>
        <strain evidence="3 4">DSM 44778</strain>
    </source>
</reference>
<dbReference type="EMBL" id="FORR01000001">
    <property type="protein sequence ID" value="SFI63541.1"/>
    <property type="molecule type" value="Genomic_DNA"/>
</dbReference>
<evidence type="ECO:0000313" key="4">
    <source>
        <dbReference type="Proteomes" id="UP000199545"/>
    </source>
</evidence>
<dbReference type="SUPFAM" id="SSF56601">
    <property type="entry name" value="beta-lactamase/transpeptidase-like"/>
    <property type="match status" value="1"/>
</dbReference>
<evidence type="ECO:0000259" key="2">
    <source>
        <dbReference type="Pfam" id="PF00144"/>
    </source>
</evidence>
<dbReference type="PANTHER" id="PTHR46825">
    <property type="entry name" value="D-ALANYL-D-ALANINE-CARBOXYPEPTIDASE/ENDOPEPTIDASE AMPH"/>
    <property type="match status" value="1"/>
</dbReference>
<keyword evidence="4" id="KW-1185">Reference proteome</keyword>
<evidence type="ECO:0000256" key="1">
    <source>
        <dbReference type="SAM" id="Phobius"/>
    </source>
</evidence>
<accession>A0A1I3JTF8</accession>
<feature type="transmembrane region" description="Helical" evidence="1">
    <location>
        <begin position="617"/>
        <end position="638"/>
    </location>
</feature>
<protein>
    <submittedName>
        <fullName evidence="3">CubicO group peptidase, beta-lactamase class C family</fullName>
    </submittedName>
</protein>
<keyword evidence="1" id="KW-0472">Membrane</keyword>
<feature type="transmembrane region" description="Helical" evidence="1">
    <location>
        <begin position="505"/>
        <end position="529"/>
    </location>
</feature>
<gene>
    <name evidence="3" type="ORF">SAMN05421852_101201</name>
</gene>
<evidence type="ECO:0000313" key="3">
    <source>
        <dbReference type="EMBL" id="SFI63541.1"/>
    </source>
</evidence>
<keyword evidence="1" id="KW-0812">Transmembrane</keyword>
<dbReference type="InterPro" id="IPR001466">
    <property type="entry name" value="Beta-lactam-related"/>
</dbReference>
<dbReference type="Pfam" id="PF00144">
    <property type="entry name" value="Beta-lactamase"/>
    <property type="match status" value="1"/>
</dbReference>